<dbReference type="InParanoid" id="A0A5C3NWD2"/>
<organism evidence="1 2">
    <name type="scientific">Polyporus arcularius HHB13444</name>
    <dbReference type="NCBI Taxonomy" id="1314778"/>
    <lineage>
        <taxon>Eukaryota</taxon>
        <taxon>Fungi</taxon>
        <taxon>Dikarya</taxon>
        <taxon>Basidiomycota</taxon>
        <taxon>Agaricomycotina</taxon>
        <taxon>Agaricomycetes</taxon>
        <taxon>Polyporales</taxon>
        <taxon>Polyporaceae</taxon>
        <taxon>Polyporus</taxon>
    </lineage>
</organism>
<protein>
    <submittedName>
        <fullName evidence="1">Uncharacterized protein</fullName>
    </submittedName>
</protein>
<feature type="non-terminal residue" evidence="1">
    <location>
        <position position="1"/>
    </location>
</feature>
<name>A0A5C3NWD2_9APHY</name>
<accession>A0A5C3NWD2</accession>
<evidence type="ECO:0000313" key="1">
    <source>
        <dbReference type="EMBL" id="TFK81675.1"/>
    </source>
</evidence>
<dbReference type="EMBL" id="ML211574">
    <property type="protein sequence ID" value="TFK81675.1"/>
    <property type="molecule type" value="Genomic_DNA"/>
</dbReference>
<feature type="non-terminal residue" evidence="1">
    <location>
        <position position="150"/>
    </location>
</feature>
<evidence type="ECO:0000313" key="2">
    <source>
        <dbReference type="Proteomes" id="UP000308197"/>
    </source>
</evidence>
<reference evidence="1 2" key="1">
    <citation type="journal article" date="2019" name="Nat. Ecol. Evol.">
        <title>Megaphylogeny resolves global patterns of mushroom evolution.</title>
        <authorList>
            <person name="Varga T."/>
            <person name="Krizsan K."/>
            <person name="Foldi C."/>
            <person name="Dima B."/>
            <person name="Sanchez-Garcia M."/>
            <person name="Sanchez-Ramirez S."/>
            <person name="Szollosi G.J."/>
            <person name="Szarkandi J.G."/>
            <person name="Papp V."/>
            <person name="Albert L."/>
            <person name="Andreopoulos W."/>
            <person name="Angelini C."/>
            <person name="Antonin V."/>
            <person name="Barry K.W."/>
            <person name="Bougher N.L."/>
            <person name="Buchanan P."/>
            <person name="Buyck B."/>
            <person name="Bense V."/>
            <person name="Catcheside P."/>
            <person name="Chovatia M."/>
            <person name="Cooper J."/>
            <person name="Damon W."/>
            <person name="Desjardin D."/>
            <person name="Finy P."/>
            <person name="Geml J."/>
            <person name="Haridas S."/>
            <person name="Hughes K."/>
            <person name="Justo A."/>
            <person name="Karasinski D."/>
            <person name="Kautmanova I."/>
            <person name="Kiss B."/>
            <person name="Kocsube S."/>
            <person name="Kotiranta H."/>
            <person name="LaButti K.M."/>
            <person name="Lechner B.E."/>
            <person name="Liimatainen K."/>
            <person name="Lipzen A."/>
            <person name="Lukacs Z."/>
            <person name="Mihaltcheva S."/>
            <person name="Morgado L.N."/>
            <person name="Niskanen T."/>
            <person name="Noordeloos M.E."/>
            <person name="Ohm R.A."/>
            <person name="Ortiz-Santana B."/>
            <person name="Ovrebo C."/>
            <person name="Racz N."/>
            <person name="Riley R."/>
            <person name="Savchenko A."/>
            <person name="Shiryaev A."/>
            <person name="Soop K."/>
            <person name="Spirin V."/>
            <person name="Szebenyi C."/>
            <person name="Tomsovsky M."/>
            <person name="Tulloss R.E."/>
            <person name="Uehling J."/>
            <person name="Grigoriev I.V."/>
            <person name="Vagvolgyi C."/>
            <person name="Papp T."/>
            <person name="Martin F.M."/>
            <person name="Miettinen O."/>
            <person name="Hibbett D.S."/>
            <person name="Nagy L.G."/>
        </authorList>
    </citation>
    <scope>NUCLEOTIDE SEQUENCE [LARGE SCALE GENOMIC DNA]</scope>
    <source>
        <strain evidence="1 2">HHB13444</strain>
    </source>
</reference>
<keyword evidence="2" id="KW-1185">Reference proteome</keyword>
<gene>
    <name evidence="1" type="ORF">K466DRAFT_454657</name>
</gene>
<dbReference type="Proteomes" id="UP000308197">
    <property type="component" value="Unassembled WGS sequence"/>
</dbReference>
<proteinExistence type="predicted"/>
<sequence>WPKFGNVDNFDLFVPSRSATAFIAHLTTVEGYALQDIDVHGARNGCSVADTTYWQGVSSQVTLCKGDRTIDVLGVGIGDEWDRVLLPIAMSWATILINYATADEVCITYPTLTLQGKTLVRWAHALDATFPGGTNMVQLDKYHARGVEFR</sequence>
<dbReference type="AlphaFoldDB" id="A0A5C3NWD2"/>